<dbReference type="InterPro" id="IPR012349">
    <property type="entry name" value="Split_barrel_FMN-bd"/>
</dbReference>
<dbReference type="eggNOG" id="ENOG502RDU8">
    <property type="taxonomic scope" value="Eukaryota"/>
</dbReference>
<dbReference type="HOGENOM" id="CLU_056802_1_1_1"/>
<accession>C4JP88</accession>
<dbReference type="AlphaFoldDB" id="C4JP88"/>
<dbReference type="RefSeq" id="XP_002544953.1">
    <property type="nucleotide sequence ID" value="XM_002544907.1"/>
</dbReference>
<organism evidence="3 4">
    <name type="scientific">Uncinocarpus reesii (strain UAMH 1704)</name>
    <dbReference type="NCBI Taxonomy" id="336963"/>
    <lineage>
        <taxon>Eukaryota</taxon>
        <taxon>Fungi</taxon>
        <taxon>Dikarya</taxon>
        <taxon>Ascomycota</taxon>
        <taxon>Pezizomycotina</taxon>
        <taxon>Eurotiomycetes</taxon>
        <taxon>Eurotiomycetidae</taxon>
        <taxon>Onygenales</taxon>
        <taxon>Onygenaceae</taxon>
        <taxon>Uncinocarpus</taxon>
    </lineage>
</organism>
<dbReference type="STRING" id="336963.C4JP88"/>
<feature type="signal peptide" evidence="1">
    <location>
        <begin position="1"/>
        <end position="21"/>
    </location>
</feature>
<dbReference type="OrthoDB" id="2138282at2759"/>
<dbReference type="Proteomes" id="UP000002058">
    <property type="component" value="Unassembled WGS sequence"/>
</dbReference>
<dbReference type="GeneID" id="8442334"/>
<name>C4JP88_UNCRE</name>
<evidence type="ECO:0000256" key="1">
    <source>
        <dbReference type="SAM" id="SignalP"/>
    </source>
</evidence>
<dbReference type="InParanoid" id="C4JP88"/>
<protein>
    <recommendedName>
        <fullName evidence="2">CREG-like beta-barrel domain-containing protein</fullName>
    </recommendedName>
</protein>
<sequence>MKLPTLPVLLSLSLSFTLGSASPVFPIADKDAVRQKPIAAGDTVPFHSSPAGAPTNILYAEDEPEPALAGVPIGLPDYFADCHGDPALLDLLGPGNSLLLALSLGTTFRNTKAGSNISLSIDWWRNAASSNNGTLENTPAALPRLSLLGWLEPLPTTLPETTKIAVEKCFLGAHPEARHWLPDDPEAAHRGYWAKLVVQKVLWIGGYGDRAKIGWLNPRTWTSIEKHGRESKKGWGDVRLPGEKAN</sequence>
<keyword evidence="1" id="KW-0732">Signal</keyword>
<dbReference type="Pfam" id="PF13883">
    <property type="entry name" value="CREG_beta-barrel"/>
    <property type="match status" value="1"/>
</dbReference>
<dbReference type="Gene3D" id="2.30.110.10">
    <property type="entry name" value="Electron Transport, Fmn-binding Protein, Chain A"/>
    <property type="match status" value="1"/>
</dbReference>
<dbReference type="PANTHER" id="PTHR37273">
    <property type="entry name" value="CHROMOSOME 8, WHOLE GENOME SHOTGUN SEQUENCE"/>
    <property type="match status" value="1"/>
</dbReference>
<dbReference type="InterPro" id="IPR055343">
    <property type="entry name" value="CREG_beta-barrel"/>
</dbReference>
<feature type="chain" id="PRO_5002937834" description="CREG-like beta-barrel domain-containing protein" evidence="1">
    <location>
        <begin position="22"/>
        <end position="246"/>
    </location>
</feature>
<reference evidence="4" key="1">
    <citation type="journal article" date="2009" name="Genome Res.">
        <title>Comparative genomic analyses of the human fungal pathogens Coccidioides and their relatives.</title>
        <authorList>
            <person name="Sharpton T.J."/>
            <person name="Stajich J.E."/>
            <person name="Rounsley S.D."/>
            <person name="Gardner M.J."/>
            <person name="Wortman J.R."/>
            <person name="Jordar V.S."/>
            <person name="Maiti R."/>
            <person name="Kodira C.D."/>
            <person name="Neafsey D.E."/>
            <person name="Zeng Q."/>
            <person name="Hung C.-Y."/>
            <person name="McMahan C."/>
            <person name="Muszewska A."/>
            <person name="Grynberg M."/>
            <person name="Mandel M.A."/>
            <person name="Kellner E.M."/>
            <person name="Barker B.M."/>
            <person name="Galgiani J.N."/>
            <person name="Orbach M.J."/>
            <person name="Kirkland T.N."/>
            <person name="Cole G.T."/>
            <person name="Henn M.R."/>
            <person name="Birren B.W."/>
            <person name="Taylor J.W."/>
        </authorList>
    </citation>
    <scope>NUCLEOTIDE SEQUENCE [LARGE SCALE GENOMIC DNA]</scope>
    <source>
        <strain evidence="4">UAMH 1704</strain>
    </source>
</reference>
<gene>
    <name evidence="3" type="ORF">UREG_04470</name>
</gene>
<dbReference type="VEuPathDB" id="FungiDB:UREG_04470"/>
<evidence type="ECO:0000313" key="3">
    <source>
        <dbReference type="EMBL" id="EEP79624.1"/>
    </source>
</evidence>
<feature type="domain" description="CREG-like beta-barrel" evidence="2">
    <location>
        <begin position="92"/>
        <end position="220"/>
    </location>
</feature>
<dbReference type="KEGG" id="ure:UREG_04470"/>
<dbReference type="SUPFAM" id="SSF50475">
    <property type="entry name" value="FMN-binding split barrel"/>
    <property type="match status" value="1"/>
</dbReference>
<proteinExistence type="predicted"/>
<dbReference type="EMBL" id="CH476616">
    <property type="protein sequence ID" value="EEP79624.1"/>
    <property type="molecule type" value="Genomic_DNA"/>
</dbReference>
<evidence type="ECO:0000313" key="4">
    <source>
        <dbReference type="Proteomes" id="UP000002058"/>
    </source>
</evidence>
<evidence type="ECO:0000259" key="2">
    <source>
        <dbReference type="Pfam" id="PF13883"/>
    </source>
</evidence>
<keyword evidence="4" id="KW-1185">Reference proteome</keyword>
<dbReference type="PANTHER" id="PTHR37273:SF1">
    <property type="entry name" value="ADL397C-AP"/>
    <property type="match status" value="1"/>
</dbReference>